<proteinExistence type="predicted"/>
<dbReference type="Proteomes" id="UP000002505">
    <property type="component" value="Plasmid pACHL01"/>
</dbReference>
<reference evidence="1" key="1">
    <citation type="submission" date="2009-01" db="EMBL/GenBank/DDBJ databases">
        <title>Complete sequence of plasmid1 of Arthrobacter chlorophenolicus A6.</title>
        <authorList>
            <consortium name="US DOE Joint Genome Institute"/>
            <person name="Lucas S."/>
            <person name="Copeland A."/>
            <person name="Lapidus A."/>
            <person name="Glavina del Rio T."/>
            <person name="Tice H."/>
            <person name="Bruce D."/>
            <person name="Goodwin L."/>
            <person name="Pitluck S."/>
            <person name="Goltsman E."/>
            <person name="Clum A."/>
            <person name="Larimer F."/>
            <person name="Land M."/>
            <person name="Hauser L."/>
            <person name="Kyrpides N."/>
            <person name="Mikhailova N."/>
            <person name="Jansson J."/>
            <person name="Richardson P."/>
        </authorList>
    </citation>
    <scope>NUCLEOTIDE SEQUENCE [LARGE SCALE GENOMIC DNA]</scope>
    <source>
        <strain evidence="1">A6</strain>
        <plasmid evidence="1">pACHL01</plasmid>
    </source>
</reference>
<name>B8HI08_PSECP</name>
<dbReference type="KEGG" id="ach:Achl_4104"/>
<organism evidence="1 2">
    <name type="scientific">Pseudarthrobacter chlorophenolicus (strain ATCC 700700 / DSM 12829 / CIP 107037 / JCM 12360 / KCTC 9906 / NCIMB 13794 / A6)</name>
    <name type="common">Arthrobacter chlorophenolicus</name>
    <dbReference type="NCBI Taxonomy" id="452863"/>
    <lineage>
        <taxon>Bacteria</taxon>
        <taxon>Bacillati</taxon>
        <taxon>Actinomycetota</taxon>
        <taxon>Actinomycetes</taxon>
        <taxon>Micrococcales</taxon>
        <taxon>Micrococcaceae</taxon>
        <taxon>Pseudarthrobacter</taxon>
    </lineage>
</organism>
<keyword evidence="2" id="KW-1185">Reference proteome</keyword>
<geneLocation type="plasmid" evidence="1 2">
    <name>pACHL01</name>
</geneLocation>
<keyword evidence="1" id="KW-0614">Plasmid</keyword>
<evidence type="ECO:0000313" key="1">
    <source>
        <dbReference type="EMBL" id="ACL42055.1"/>
    </source>
</evidence>
<protein>
    <submittedName>
        <fullName evidence="1">Uncharacterized protein</fullName>
    </submittedName>
</protein>
<gene>
    <name evidence="1" type="ordered locus">Achl_4104</name>
</gene>
<dbReference type="AlphaFoldDB" id="B8HI08"/>
<dbReference type="EMBL" id="CP001342">
    <property type="protein sequence ID" value="ACL42055.1"/>
    <property type="molecule type" value="Genomic_DNA"/>
</dbReference>
<evidence type="ECO:0000313" key="2">
    <source>
        <dbReference type="Proteomes" id="UP000002505"/>
    </source>
</evidence>
<sequence>MSHLSSTGRRLFPASRVVKRALAAAHMTVVICHSNESSSVLKQRIALALSLASIALAASACSPAAAEPAPGSAESEAPNTATGWELNLKGGAERIEAAGLSVLKAEGHAEHFHAHLDVFVDGKAVIVPADIGFEHNPAGTPTGISALHSHDESGIIHVEAPTAGDTYTLGQFLTEWGVLDGTDKTAGSAHSSTDGWTATVNGSKHDGKITDVVLKAHDQVVLYSGTAPDPMPASFTFPDGL</sequence>
<accession>B8HI08</accession>
<dbReference type="HOGENOM" id="CLU_101753_0_0_11"/>